<reference evidence="2" key="1">
    <citation type="submission" date="2020-08" db="EMBL/GenBank/DDBJ databases">
        <title>Plant Genome Project.</title>
        <authorList>
            <person name="Zhang R.-G."/>
        </authorList>
    </citation>
    <scope>NUCLEOTIDE SEQUENCE</scope>
    <source>
        <strain evidence="2">WSP0</strain>
        <tissue evidence="2">Leaf</tissue>
    </source>
</reference>
<comment type="caution">
    <text evidence="2">The sequence shown here is derived from an EMBL/GenBank/DDBJ whole genome shotgun (WGS) entry which is preliminary data.</text>
</comment>
<organism evidence="2 3">
    <name type="scientific">Rhododendron griersonianum</name>
    <dbReference type="NCBI Taxonomy" id="479676"/>
    <lineage>
        <taxon>Eukaryota</taxon>
        <taxon>Viridiplantae</taxon>
        <taxon>Streptophyta</taxon>
        <taxon>Embryophyta</taxon>
        <taxon>Tracheophyta</taxon>
        <taxon>Spermatophyta</taxon>
        <taxon>Magnoliopsida</taxon>
        <taxon>eudicotyledons</taxon>
        <taxon>Gunneridae</taxon>
        <taxon>Pentapetalae</taxon>
        <taxon>asterids</taxon>
        <taxon>Ericales</taxon>
        <taxon>Ericaceae</taxon>
        <taxon>Ericoideae</taxon>
        <taxon>Rhodoreae</taxon>
        <taxon>Rhododendron</taxon>
    </lineage>
</organism>
<protein>
    <submittedName>
        <fullName evidence="2">Uncharacterized protein</fullName>
    </submittedName>
</protein>
<accession>A0AAV6INA9</accession>
<dbReference type="PANTHER" id="PTHR35094">
    <property type="entry name" value="LEUCINE-RICH REPEAT EXTENSIN-LIKE PROTEIN 2"/>
    <property type="match status" value="1"/>
</dbReference>
<dbReference type="Proteomes" id="UP000823749">
    <property type="component" value="Chromosome 10"/>
</dbReference>
<evidence type="ECO:0000256" key="1">
    <source>
        <dbReference type="SAM" id="MobiDB-lite"/>
    </source>
</evidence>
<keyword evidence="3" id="KW-1185">Reference proteome</keyword>
<name>A0AAV6INA9_9ERIC</name>
<dbReference type="EMBL" id="JACTNZ010000010">
    <property type="protein sequence ID" value="KAG5528094.1"/>
    <property type="molecule type" value="Genomic_DNA"/>
</dbReference>
<proteinExistence type="predicted"/>
<evidence type="ECO:0000313" key="2">
    <source>
        <dbReference type="EMBL" id="KAG5528094.1"/>
    </source>
</evidence>
<gene>
    <name evidence="2" type="ORF">RHGRI_028883</name>
</gene>
<evidence type="ECO:0000313" key="3">
    <source>
        <dbReference type="Proteomes" id="UP000823749"/>
    </source>
</evidence>
<dbReference type="AlphaFoldDB" id="A0AAV6INA9"/>
<dbReference type="PANTHER" id="PTHR35094:SF7">
    <property type="entry name" value="LEUCINE-RICH REPEAT EXTENSIN-LIKE PROTEIN 2"/>
    <property type="match status" value="1"/>
</dbReference>
<feature type="region of interest" description="Disordered" evidence="1">
    <location>
        <begin position="19"/>
        <end position="41"/>
    </location>
</feature>
<sequence length="115" mass="12309">MPQAPVLGKCATCSCANPCDSQLPSPPPPPQPSSQQCNPIAPPPPPRFVYFTSPLPLAVPPPPQRFVYFSGPPGNSYGTDPSDLDIFLGGTRSDVVSLRDLIGFALLQVFTFWLL</sequence>